<dbReference type="InterPro" id="IPR003689">
    <property type="entry name" value="ZIP"/>
</dbReference>
<evidence type="ECO:0000256" key="1">
    <source>
        <dbReference type="ARBA" id="ARBA00004141"/>
    </source>
</evidence>
<dbReference type="GO" id="GO:0046873">
    <property type="term" value="F:metal ion transmembrane transporter activity"/>
    <property type="evidence" value="ECO:0007669"/>
    <property type="project" value="InterPro"/>
</dbReference>
<keyword evidence="2 5" id="KW-0812">Transmembrane</keyword>
<dbReference type="STRING" id="1633631.GCA_001442925_00094"/>
<dbReference type="EMBL" id="FAOP01000001">
    <property type="protein sequence ID" value="CUU00808.1"/>
    <property type="molecule type" value="Genomic_DNA"/>
</dbReference>
<feature type="transmembrane region" description="Helical" evidence="5">
    <location>
        <begin position="62"/>
        <end position="79"/>
    </location>
</feature>
<accession>A0A0P1M9L0</accession>
<accession>A0A0S4MQD6</accession>
<keyword evidence="9" id="KW-1185">Reference proteome</keyword>
<dbReference type="OrthoDB" id="5739025at2"/>
<protein>
    <submittedName>
        <fullName evidence="7">Zinc and cadmium transporter</fullName>
    </submittedName>
</protein>
<reference evidence="7 8" key="2">
    <citation type="submission" date="2015-11" db="EMBL/GenBank/DDBJ databases">
        <authorList>
            <person name="Zhang Y."/>
            <person name="Guo Z."/>
        </authorList>
    </citation>
    <scope>NUCLEOTIDE SEQUENCE [LARGE SCALE GENOMIC DNA]</scope>
    <source>
        <strain evidence="7">JGI-4</strain>
    </source>
</reference>
<proteinExistence type="predicted"/>
<feature type="transmembrane region" description="Helical" evidence="5">
    <location>
        <begin position="36"/>
        <end position="56"/>
    </location>
</feature>
<evidence type="ECO:0000313" key="8">
    <source>
        <dbReference type="Proteomes" id="UP000182011"/>
    </source>
</evidence>
<accession>A0A0P1P8A2</accession>
<dbReference type="Proteomes" id="UP000182011">
    <property type="component" value="Unassembled WGS sequence"/>
</dbReference>
<feature type="transmembrane region" description="Helical" evidence="5">
    <location>
        <begin position="161"/>
        <end position="182"/>
    </location>
</feature>
<feature type="transmembrane region" description="Helical" evidence="5">
    <location>
        <begin position="6"/>
        <end position="24"/>
    </location>
</feature>
<accession>A0A0P1LNX3</accession>
<accession>A0A0P1LA91</accession>
<dbReference type="RefSeq" id="WP_075426411.1">
    <property type="nucleotide sequence ID" value="NZ_CZVI01000025.1"/>
</dbReference>
<dbReference type="GO" id="GO:0016020">
    <property type="term" value="C:membrane"/>
    <property type="evidence" value="ECO:0007669"/>
    <property type="project" value="UniProtKB-SubCell"/>
</dbReference>
<evidence type="ECO:0000313" key="7">
    <source>
        <dbReference type="EMBL" id="CUU00808.1"/>
    </source>
</evidence>
<name>A0A0P1LKJ0_9BACT</name>
<evidence type="ECO:0000256" key="5">
    <source>
        <dbReference type="SAM" id="Phobius"/>
    </source>
</evidence>
<dbReference type="EMBL" id="CZVI01000025">
    <property type="protein sequence ID" value="CUS91700.1"/>
    <property type="molecule type" value="Genomic_DNA"/>
</dbReference>
<dbReference type="Proteomes" id="UP000182200">
    <property type="component" value="Unassembled WGS sequence"/>
</dbReference>
<feature type="transmembrane region" description="Helical" evidence="5">
    <location>
        <begin position="225"/>
        <end position="242"/>
    </location>
</feature>
<accession>A0A0P1P0T9</accession>
<keyword evidence="4 5" id="KW-0472">Membrane</keyword>
<evidence type="ECO:0000256" key="4">
    <source>
        <dbReference type="ARBA" id="ARBA00023136"/>
    </source>
</evidence>
<organism evidence="7 8">
    <name type="scientific">Candidatus Kryptonium thompsonii</name>
    <dbReference type="NCBI Taxonomy" id="1633631"/>
    <lineage>
        <taxon>Bacteria</taxon>
        <taxon>Pseudomonadati</taxon>
        <taxon>Candidatus Kryptoniota</taxon>
        <taxon>Candidatus Kryptonium</taxon>
    </lineage>
</organism>
<sequence>MILLYIVFSTIIVSLVSLIGIVFINKKLEELQKVSFYLVSFSAGALITGSFLHLIPEALEKKFTAIYSIIFGIFFFFILETFLKWRHCHELECEQHTFVPVNLLGDFFHNFIDGVFIASSYLVDFNLGVITTLGVIFHEVPQELGDYGVLIYAGLSPKKALNLNFIVSLTSILGGILGFFFLEKFKFFIPYILGLTAGNFLYLSLTDLVPELHKKVSLKNNIEKMIFIIFGILLMILFKIFFK</sequence>
<dbReference type="Pfam" id="PF02535">
    <property type="entry name" value="Zip"/>
    <property type="match status" value="1"/>
</dbReference>
<dbReference type="AlphaFoldDB" id="A0A0P1LKJ0"/>
<comment type="subcellular location">
    <subcellularLocation>
        <location evidence="1">Membrane</location>
        <topology evidence="1">Multi-pass membrane protein</topology>
    </subcellularLocation>
</comment>
<dbReference type="PANTHER" id="PTHR16950:SF16">
    <property type="entry name" value="ZINC TRANSPORTER ZIP13"/>
    <property type="match status" value="1"/>
</dbReference>
<feature type="transmembrane region" description="Helical" evidence="5">
    <location>
        <begin position="188"/>
        <end position="205"/>
    </location>
</feature>
<evidence type="ECO:0000313" key="6">
    <source>
        <dbReference type="EMBL" id="CUS91700.1"/>
    </source>
</evidence>
<evidence type="ECO:0000256" key="2">
    <source>
        <dbReference type="ARBA" id="ARBA00022692"/>
    </source>
</evidence>
<accession>A0A0P1LU10</accession>
<gene>
    <name evidence="7" type="ORF">JGI4_00094</name>
    <name evidence="6" type="ORF">JGI8_01579</name>
</gene>
<accession>A0A0P1LL64</accession>
<keyword evidence="3 5" id="KW-1133">Transmembrane helix</keyword>
<evidence type="ECO:0000256" key="3">
    <source>
        <dbReference type="ARBA" id="ARBA00022989"/>
    </source>
</evidence>
<dbReference type="PANTHER" id="PTHR16950">
    <property type="entry name" value="ZINC TRANSPORTER SLC39A7 HISTIDINE-RICH MEMBRANE PROTEIN KE4"/>
    <property type="match status" value="1"/>
</dbReference>
<accession>A0A0P1LKJ0</accession>
<accession>A0A0P1LCL2</accession>
<evidence type="ECO:0000313" key="9">
    <source>
        <dbReference type="Proteomes" id="UP000182200"/>
    </source>
</evidence>
<reference evidence="6 9" key="1">
    <citation type="submission" date="2015-11" db="EMBL/GenBank/DDBJ databases">
        <authorList>
            <person name="Varghese N."/>
        </authorList>
    </citation>
    <scope>NUCLEOTIDE SEQUENCE [LARGE SCALE GENOMIC DNA]</scope>
    <source>
        <strain evidence="6 9">JGI-8</strain>
    </source>
</reference>